<dbReference type="GO" id="GO:0034220">
    <property type="term" value="P:monoatomic ion transmembrane transport"/>
    <property type="evidence" value="ECO:0007669"/>
    <property type="project" value="UniProtKB-KW"/>
</dbReference>
<evidence type="ECO:0000256" key="4">
    <source>
        <dbReference type="ARBA" id="ARBA00022692"/>
    </source>
</evidence>
<reference evidence="11 12" key="1">
    <citation type="submission" date="2019-07" db="EMBL/GenBank/DDBJ databases">
        <title>Annotation for the trematode Paragonimus westermani.</title>
        <authorList>
            <person name="Choi Y.-J."/>
        </authorList>
    </citation>
    <scope>NUCLEOTIDE SEQUENCE [LARGE SCALE GENOMIC DNA]</scope>
    <source>
        <strain evidence="11">180907_Pwestermani</strain>
    </source>
</reference>
<evidence type="ECO:0000256" key="3">
    <source>
        <dbReference type="ARBA" id="ARBA00022475"/>
    </source>
</evidence>
<organism evidence="11 12">
    <name type="scientific">Paragonimus westermani</name>
    <dbReference type="NCBI Taxonomy" id="34504"/>
    <lineage>
        <taxon>Eukaryota</taxon>
        <taxon>Metazoa</taxon>
        <taxon>Spiralia</taxon>
        <taxon>Lophotrochozoa</taxon>
        <taxon>Platyhelminthes</taxon>
        <taxon>Trematoda</taxon>
        <taxon>Digenea</taxon>
        <taxon>Plagiorchiida</taxon>
        <taxon>Troglotremata</taxon>
        <taxon>Troglotrematidae</taxon>
        <taxon>Paragonimus</taxon>
    </lineage>
</organism>
<name>A0A8T0DVN9_9TREM</name>
<gene>
    <name evidence="9" type="primary">inx</name>
    <name evidence="11" type="ORF">P879_02339</name>
</gene>
<evidence type="ECO:0000256" key="8">
    <source>
        <dbReference type="ARBA" id="ARBA00023303"/>
    </source>
</evidence>
<proteinExistence type="inferred from homology"/>
<keyword evidence="4 9" id="KW-0812">Transmembrane</keyword>
<dbReference type="PRINTS" id="PR01262">
    <property type="entry name" value="INNEXIN"/>
</dbReference>
<dbReference type="Pfam" id="PF00876">
    <property type="entry name" value="Innexin"/>
    <property type="match status" value="1"/>
</dbReference>
<comment type="caution">
    <text evidence="11">The sequence shown here is derived from an EMBL/GenBank/DDBJ whole genome shotgun (WGS) entry which is preliminary data.</text>
</comment>
<dbReference type="PANTHER" id="PTHR11893:SF36">
    <property type="entry name" value="INNEXIN-5"/>
    <property type="match status" value="1"/>
</dbReference>
<evidence type="ECO:0000256" key="1">
    <source>
        <dbReference type="ARBA" id="ARBA00004651"/>
    </source>
</evidence>
<evidence type="ECO:0000256" key="9">
    <source>
        <dbReference type="RuleBase" id="RU010713"/>
    </source>
</evidence>
<dbReference type="GO" id="GO:0005886">
    <property type="term" value="C:plasma membrane"/>
    <property type="evidence" value="ECO:0007669"/>
    <property type="project" value="UniProtKB-SubCell"/>
</dbReference>
<evidence type="ECO:0000313" key="11">
    <source>
        <dbReference type="EMBL" id="KAF8571386.1"/>
    </source>
</evidence>
<keyword evidence="8 9" id="KW-0407">Ion channel</keyword>
<evidence type="ECO:0000313" key="12">
    <source>
        <dbReference type="Proteomes" id="UP000699462"/>
    </source>
</evidence>
<evidence type="ECO:0000256" key="10">
    <source>
        <dbReference type="SAM" id="MobiDB-lite"/>
    </source>
</evidence>
<dbReference type="OrthoDB" id="5867527at2759"/>
<comment type="similarity">
    <text evidence="9">Belongs to the pannexin family.</text>
</comment>
<keyword evidence="2 9" id="KW-0813">Transport</keyword>
<keyword evidence="3" id="KW-1003">Cell membrane</keyword>
<evidence type="ECO:0000256" key="2">
    <source>
        <dbReference type="ARBA" id="ARBA00022448"/>
    </source>
</evidence>
<evidence type="ECO:0000256" key="5">
    <source>
        <dbReference type="ARBA" id="ARBA00022989"/>
    </source>
</evidence>
<dbReference type="PROSITE" id="PS51013">
    <property type="entry name" value="PANNEXIN"/>
    <property type="match status" value="1"/>
</dbReference>
<keyword evidence="5 9" id="KW-1133">Transmembrane helix</keyword>
<dbReference type="GO" id="GO:0005243">
    <property type="term" value="F:gap junction channel activity"/>
    <property type="evidence" value="ECO:0007669"/>
    <property type="project" value="TreeGrafter"/>
</dbReference>
<comment type="caution">
    <text evidence="9">Lacks conserved residue(s) required for the propagation of feature annotation.</text>
</comment>
<dbReference type="AlphaFoldDB" id="A0A8T0DVN9"/>
<evidence type="ECO:0000256" key="6">
    <source>
        <dbReference type="ARBA" id="ARBA00023065"/>
    </source>
</evidence>
<protein>
    <recommendedName>
        <fullName evidence="9">Innexin</fullName>
    </recommendedName>
</protein>
<feature type="region of interest" description="Disordered" evidence="10">
    <location>
        <begin position="182"/>
        <end position="216"/>
    </location>
</feature>
<keyword evidence="6 9" id="KW-0406">Ion transport</keyword>
<feature type="transmembrane region" description="Helical" evidence="9">
    <location>
        <begin position="55"/>
        <end position="80"/>
    </location>
</feature>
<dbReference type="EMBL" id="JTDF01000549">
    <property type="protein sequence ID" value="KAF8571386.1"/>
    <property type="molecule type" value="Genomic_DNA"/>
</dbReference>
<sequence>MYITAHLPLQCWIPQEFSRSWEEYAENFCWVTNTYFANIHAQLPGPEENRQIVRYYQWATFVLAVQAAGFLLPCIIWRLLQNYSGFHVHRIMRNAMQVNCAPVDSVQPAAQALARYMDAVIYQRQYKVWQRYSDKQPQFVQIPKRTSVDQTLADNNVVPSHTTLEPTSITMIQTESINYRSIPRGTVTRSYRKPPAPPPPMDKQDIEPSDRKRHGQLTKQTNHINKMDKKHRKQETQKCLCSTNIHSICCHCLPSCLTTSDQPAGAQSVKTTKDTKLESIGLQNDIPDELAENFTESKGNRQLLFRKSGWM</sequence>
<keyword evidence="7 9" id="KW-0472">Membrane</keyword>
<evidence type="ECO:0000256" key="7">
    <source>
        <dbReference type="ARBA" id="ARBA00023136"/>
    </source>
</evidence>
<dbReference type="Proteomes" id="UP000699462">
    <property type="component" value="Unassembled WGS sequence"/>
</dbReference>
<comment type="function">
    <text evidence="9">Structural component of the gap junctions.</text>
</comment>
<keyword evidence="12" id="KW-1185">Reference proteome</keyword>
<dbReference type="PANTHER" id="PTHR11893">
    <property type="entry name" value="INNEXIN"/>
    <property type="match status" value="1"/>
</dbReference>
<dbReference type="GO" id="GO:0005921">
    <property type="term" value="C:gap junction"/>
    <property type="evidence" value="ECO:0007669"/>
    <property type="project" value="UniProtKB-UniRule"/>
</dbReference>
<dbReference type="InterPro" id="IPR000990">
    <property type="entry name" value="Innexin"/>
</dbReference>
<accession>A0A8T0DVN9</accession>
<comment type="subcellular location">
    <subcellularLocation>
        <location evidence="1 9">Cell membrane</location>
        <topology evidence="1 9">Multi-pass membrane protein</topology>
    </subcellularLocation>
</comment>